<dbReference type="GO" id="GO:0004140">
    <property type="term" value="F:dephospho-CoA kinase activity"/>
    <property type="evidence" value="ECO:0007669"/>
    <property type="project" value="TreeGrafter"/>
</dbReference>
<gene>
    <name evidence="2" type="ORF">PHLGIDRAFT_62214</name>
</gene>
<dbReference type="InterPro" id="IPR014729">
    <property type="entry name" value="Rossmann-like_a/b/a_fold"/>
</dbReference>
<dbReference type="GO" id="GO:0015937">
    <property type="term" value="P:coenzyme A biosynthetic process"/>
    <property type="evidence" value="ECO:0007669"/>
    <property type="project" value="TreeGrafter"/>
</dbReference>
<dbReference type="InterPro" id="IPR004821">
    <property type="entry name" value="Cyt_trans-like"/>
</dbReference>
<sequence length="170" mass="18474">PSLFPVTALGGTFDHLHAGHKILLSMAAWITATKLIVGMTDDSLLQRKANKHVIEPLHARMARTRAFLALFKPSLALDLVPLTDVAGPTGWDPDIQALVVSKETLGGAAAIEKIRREKGFPPLRTFVIDVISPSDFNLATDDADALRKAKMSSTAIREWIVEQEQAKSPS</sequence>
<dbReference type="Gene3D" id="3.40.50.620">
    <property type="entry name" value="HUPs"/>
    <property type="match status" value="1"/>
</dbReference>
<dbReference type="Proteomes" id="UP000053257">
    <property type="component" value="Unassembled WGS sequence"/>
</dbReference>
<dbReference type="HOGENOM" id="CLU_035272_4_1_1"/>
<dbReference type="STRING" id="745531.A0A0C3SDZ3"/>
<dbReference type="EMBL" id="KN840440">
    <property type="protein sequence ID" value="KIP12272.1"/>
    <property type="molecule type" value="Genomic_DNA"/>
</dbReference>
<evidence type="ECO:0000313" key="3">
    <source>
        <dbReference type="Proteomes" id="UP000053257"/>
    </source>
</evidence>
<dbReference type="PANTHER" id="PTHR10695">
    <property type="entry name" value="DEPHOSPHO-COA KINASE-RELATED"/>
    <property type="match status" value="1"/>
</dbReference>
<feature type="domain" description="Cytidyltransferase-like" evidence="1">
    <location>
        <begin position="9"/>
        <end position="158"/>
    </location>
</feature>
<organism evidence="2 3">
    <name type="scientific">Phlebiopsis gigantea (strain 11061_1 CR5-6)</name>
    <name type="common">White-rot fungus</name>
    <name type="synonym">Peniophora gigantea</name>
    <dbReference type="NCBI Taxonomy" id="745531"/>
    <lineage>
        <taxon>Eukaryota</taxon>
        <taxon>Fungi</taxon>
        <taxon>Dikarya</taxon>
        <taxon>Basidiomycota</taxon>
        <taxon>Agaricomycotina</taxon>
        <taxon>Agaricomycetes</taxon>
        <taxon>Polyporales</taxon>
        <taxon>Phanerochaetaceae</taxon>
        <taxon>Phlebiopsis</taxon>
    </lineage>
</organism>
<name>A0A0C3SDZ3_PHLG1</name>
<dbReference type="PANTHER" id="PTHR10695:SF46">
    <property type="entry name" value="BIFUNCTIONAL COENZYME A SYNTHASE-RELATED"/>
    <property type="match status" value="1"/>
</dbReference>
<protein>
    <recommendedName>
        <fullName evidence="1">Cytidyltransferase-like domain-containing protein</fullName>
    </recommendedName>
</protein>
<evidence type="ECO:0000313" key="2">
    <source>
        <dbReference type="EMBL" id="KIP12272.1"/>
    </source>
</evidence>
<accession>A0A0C3SDZ3</accession>
<dbReference type="SUPFAM" id="SSF52374">
    <property type="entry name" value="Nucleotidylyl transferase"/>
    <property type="match status" value="1"/>
</dbReference>
<proteinExistence type="predicted"/>
<reference evidence="2 3" key="1">
    <citation type="journal article" date="2014" name="PLoS Genet.">
        <title>Analysis of the Phlebiopsis gigantea genome, transcriptome and secretome provides insight into its pioneer colonization strategies of wood.</title>
        <authorList>
            <person name="Hori C."/>
            <person name="Ishida T."/>
            <person name="Igarashi K."/>
            <person name="Samejima M."/>
            <person name="Suzuki H."/>
            <person name="Master E."/>
            <person name="Ferreira P."/>
            <person name="Ruiz-Duenas F.J."/>
            <person name="Held B."/>
            <person name="Canessa P."/>
            <person name="Larrondo L.F."/>
            <person name="Schmoll M."/>
            <person name="Druzhinina I.S."/>
            <person name="Kubicek C.P."/>
            <person name="Gaskell J.A."/>
            <person name="Kersten P."/>
            <person name="St John F."/>
            <person name="Glasner J."/>
            <person name="Sabat G."/>
            <person name="Splinter BonDurant S."/>
            <person name="Syed K."/>
            <person name="Yadav J."/>
            <person name="Mgbeahuruike A.C."/>
            <person name="Kovalchuk A."/>
            <person name="Asiegbu F.O."/>
            <person name="Lackner G."/>
            <person name="Hoffmeister D."/>
            <person name="Rencoret J."/>
            <person name="Gutierrez A."/>
            <person name="Sun H."/>
            <person name="Lindquist E."/>
            <person name="Barry K."/>
            <person name="Riley R."/>
            <person name="Grigoriev I.V."/>
            <person name="Henrissat B."/>
            <person name="Kues U."/>
            <person name="Berka R.M."/>
            <person name="Martinez A.T."/>
            <person name="Covert S.F."/>
            <person name="Blanchette R.A."/>
            <person name="Cullen D."/>
        </authorList>
    </citation>
    <scope>NUCLEOTIDE SEQUENCE [LARGE SCALE GENOMIC DNA]</scope>
    <source>
        <strain evidence="2 3">11061_1 CR5-6</strain>
    </source>
</reference>
<keyword evidence="3" id="KW-1185">Reference proteome</keyword>
<dbReference type="Pfam" id="PF01467">
    <property type="entry name" value="CTP_transf_like"/>
    <property type="match status" value="1"/>
</dbReference>
<feature type="non-terminal residue" evidence="2">
    <location>
        <position position="1"/>
    </location>
</feature>
<dbReference type="OrthoDB" id="330671at2759"/>
<dbReference type="CDD" id="cd02164">
    <property type="entry name" value="PPAT_CoAS"/>
    <property type="match status" value="1"/>
</dbReference>
<evidence type="ECO:0000259" key="1">
    <source>
        <dbReference type="Pfam" id="PF01467"/>
    </source>
</evidence>
<dbReference type="AlphaFoldDB" id="A0A0C3SDZ3"/>